<keyword evidence="3" id="KW-1185">Reference proteome</keyword>
<reference evidence="2 3" key="1">
    <citation type="submission" date="2019-03" db="EMBL/GenBank/DDBJ databases">
        <title>Ramlibacter henchirensis DSM 14656, whole genome shotgun sequence.</title>
        <authorList>
            <person name="Zhang X."/>
            <person name="Feng G."/>
            <person name="Zhu H."/>
        </authorList>
    </citation>
    <scope>NUCLEOTIDE SEQUENCE [LARGE SCALE GENOMIC DNA]</scope>
    <source>
        <strain evidence="2 3">DSM 14656</strain>
    </source>
</reference>
<feature type="transmembrane region" description="Helical" evidence="1">
    <location>
        <begin position="133"/>
        <end position="150"/>
    </location>
</feature>
<evidence type="ECO:0000313" key="2">
    <source>
        <dbReference type="EMBL" id="TFZ02175.1"/>
    </source>
</evidence>
<dbReference type="OrthoDB" id="9801622at2"/>
<keyword evidence="1" id="KW-0472">Membrane</keyword>
<gene>
    <name evidence="2" type="ORF">EZ313_12910</name>
</gene>
<dbReference type="RefSeq" id="WP_135263706.1">
    <property type="nucleotide sequence ID" value="NZ_SMLM01000002.1"/>
</dbReference>
<feature type="transmembrane region" description="Helical" evidence="1">
    <location>
        <begin position="93"/>
        <end position="113"/>
    </location>
</feature>
<keyword evidence="1" id="KW-0812">Transmembrane</keyword>
<dbReference type="Proteomes" id="UP000298180">
    <property type="component" value="Unassembled WGS sequence"/>
</dbReference>
<dbReference type="EMBL" id="SMLM01000002">
    <property type="protein sequence ID" value="TFZ02175.1"/>
    <property type="molecule type" value="Genomic_DNA"/>
</dbReference>
<keyword evidence="1" id="KW-1133">Transmembrane helix</keyword>
<dbReference type="AlphaFoldDB" id="A0A4Z0BVV1"/>
<protein>
    <submittedName>
        <fullName evidence="2">Uncharacterized protein</fullName>
    </submittedName>
</protein>
<proteinExistence type="predicted"/>
<organism evidence="2 3">
    <name type="scientific">Ramlibacter henchirensis</name>
    <dbReference type="NCBI Taxonomy" id="204072"/>
    <lineage>
        <taxon>Bacteria</taxon>
        <taxon>Pseudomonadati</taxon>
        <taxon>Pseudomonadota</taxon>
        <taxon>Betaproteobacteria</taxon>
        <taxon>Burkholderiales</taxon>
        <taxon>Comamonadaceae</taxon>
        <taxon>Ramlibacter</taxon>
    </lineage>
</organism>
<sequence>MKDMFESTLYPDSEAAHVRSSKQVRDVRAAAPWLALAVALASLAAWLVFPAELVIDWTHEGSLIEDLTIALYLVAAVGILAVWRSLPKGVAAALALTMLAFAAREADWHIHFTGTSMLRVSYYLGPAPLTHKLLSFAAVGALLAGWLYLTIRAVRAWRSKRLHAGAVGANTLTFLGVLVFAKLLDRLLSVLAEDFGVATNDAMRALQVAIEEPLEMVLPVIVLATVWQYLAWQHAD</sequence>
<name>A0A4Z0BVV1_9BURK</name>
<feature type="transmembrane region" description="Helical" evidence="1">
    <location>
        <begin position="69"/>
        <end position="86"/>
    </location>
</feature>
<feature type="transmembrane region" description="Helical" evidence="1">
    <location>
        <begin position="29"/>
        <end position="49"/>
    </location>
</feature>
<feature type="transmembrane region" description="Helical" evidence="1">
    <location>
        <begin position="162"/>
        <end position="181"/>
    </location>
</feature>
<evidence type="ECO:0000313" key="3">
    <source>
        <dbReference type="Proteomes" id="UP000298180"/>
    </source>
</evidence>
<comment type="caution">
    <text evidence="2">The sequence shown here is derived from an EMBL/GenBank/DDBJ whole genome shotgun (WGS) entry which is preliminary data.</text>
</comment>
<evidence type="ECO:0000256" key="1">
    <source>
        <dbReference type="SAM" id="Phobius"/>
    </source>
</evidence>
<accession>A0A4Z0BVV1</accession>